<dbReference type="AlphaFoldDB" id="A0A1G7WZJ5"/>
<protein>
    <submittedName>
        <fullName evidence="1">Gluconate 2-dehydrogenase gamma chain</fullName>
    </submittedName>
</protein>
<reference evidence="1 3" key="1">
    <citation type="submission" date="2016-10" db="EMBL/GenBank/DDBJ databases">
        <authorList>
            <person name="de Groot N.N."/>
        </authorList>
    </citation>
    <scope>NUCLEOTIDE SEQUENCE [LARGE SCALE GENOMIC DNA]</scope>
    <source>
        <strain evidence="1 3">CGMCC 1.10228</strain>
    </source>
</reference>
<dbReference type="Proteomes" id="UP000198854">
    <property type="component" value="Unassembled WGS sequence"/>
</dbReference>
<sequence length="242" mass="26593">MKRRQALKLLGQAAATLAIAPRINAEEMHGVPLETALSSDHLPNPAHAGAYRVLTKKVDRDTLSAIYDRLIPQDEYGPSATQSGCIEFIDDQLFGDYGSGKALYLEGPMDRANEEKLMGKPQFLETPKQRYLKGLTAIEAYAQKNLGGAFAALSPDQIDDFLLKLEAGKINLGSDIDGAALFELMLQNAREGYLSDPIYGGNKDMAGWKMIGFPGARYDYRPYLARRGEELNLIPVSLIPND</sequence>
<dbReference type="EMBL" id="FNDD01000004">
    <property type="protein sequence ID" value="SDG88740.1"/>
    <property type="molecule type" value="Genomic_DNA"/>
</dbReference>
<dbReference type="EMBL" id="FNDD01000002">
    <property type="protein sequence ID" value="SDG77352.1"/>
    <property type="molecule type" value="Genomic_DNA"/>
</dbReference>
<evidence type="ECO:0000313" key="1">
    <source>
        <dbReference type="EMBL" id="SDG77352.1"/>
    </source>
</evidence>
<dbReference type="OrthoDB" id="8400810at2"/>
<keyword evidence="3" id="KW-1185">Reference proteome</keyword>
<dbReference type="STRING" id="861298.SAMN04488136_102283"/>
<organism evidence="1 3">
    <name type="scientific">Vibrio xiamenensis</name>
    <dbReference type="NCBI Taxonomy" id="861298"/>
    <lineage>
        <taxon>Bacteria</taxon>
        <taxon>Pseudomonadati</taxon>
        <taxon>Pseudomonadota</taxon>
        <taxon>Gammaproteobacteria</taxon>
        <taxon>Vibrionales</taxon>
        <taxon>Vibrionaceae</taxon>
        <taxon>Vibrio</taxon>
    </lineage>
</organism>
<dbReference type="Pfam" id="PF13618">
    <property type="entry name" value="Gluconate_2-dh3"/>
    <property type="match status" value="1"/>
</dbReference>
<gene>
    <name evidence="1" type="ORF">SAMN04488136_102283</name>
    <name evidence="2" type="ORF">SAMN04488136_10487</name>
</gene>
<proteinExistence type="predicted"/>
<dbReference type="RefSeq" id="WP_093269481.1">
    <property type="nucleotide sequence ID" value="NZ_FNDD01000002.1"/>
</dbReference>
<evidence type="ECO:0000313" key="2">
    <source>
        <dbReference type="EMBL" id="SDG88740.1"/>
    </source>
</evidence>
<name>A0A1G7WZJ5_9VIBR</name>
<evidence type="ECO:0000313" key="3">
    <source>
        <dbReference type="Proteomes" id="UP000198854"/>
    </source>
</evidence>
<dbReference type="InterPro" id="IPR027056">
    <property type="entry name" value="Gluconate_2DH_su3"/>
</dbReference>
<accession>A0A1G7WZJ5</accession>